<dbReference type="Proteomes" id="UP000265520">
    <property type="component" value="Unassembled WGS sequence"/>
</dbReference>
<accession>A0A392SRB5</accession>
<feature type="non-terminal residue" evidence="1">
    <location>
        <position position="1"/>
    </location>
</feature>
<proteinExistence type="predicted"/>
<evidence type="ECO:0000313" key="2">
    <source>
        <dbReference type="Proteomes" id="UP000265520"/>
    </source>
</evidence>
<keyword evidence="2" id="KW-1185">Reference proteome</keyword>
<sequence>LTTVLRTTVDLITLRTKGVGEVKLERSRLATSVVKKDTMLMNVGIHDLLVSTVRSRVTFLEIARLQKRDRQ</sequence>
<reference evidence="1 2" key="1">
    <citation type="journal article" date="2018" name="Front. Plant Sci.">
        <title>Red Clover (Trifolium pratense) and Zigzag Clover (T. medium) - A Picture of Genomic Similarities and Differences.</title>
        <authorList>
            <person name="Dluhosova J."/>
            <person name="Istvanek J."/>
            <person name="Nedelnik J."/>
            <person name="Repkova J."/>
        </authorList>
    </citation>
    <scope>NUCLEOTIDE SEQUENCE [LARGE SCALE GENOMIC DNA]</scope>
    <source>
        <strain evidence="2">cv. 10/8</strain>
        <tissue evidence="1">Leaf</tissue>
    </source>
</reference>
<evidence type="ECO:0000313" key="1">
    <source>
        <dbReference type="EMBL" id="MCI51403.1"/>
    </source>
</evidence>
<organism evidence="1 2">
    <name type="scientific">Trifolium medium</name>
    <dbReference type="NCBI Taxonomy" id="97028"/>
    <lineage>
        <taxon>Eukaryota</taxon>
        <taxon>Viridiplantae</taxon>
        <taxon>Streptophyta</taxon>
        <taxon>Embryophyta</taxon>
        <taxon>Tracheophyta</taxon>
        <taxon>Spermatophyta</taxon>
        <taxon>Magnoliopsida</taxon>
        <taxon>eudicotyledons</taxon>
        <taxon>Gunneridae</taxon>
        <taxon>Pentapetalae</taxon>
        <taxon>rosids</taxon>
        <taxon>fabids</taxon>
        <taxon>Fabales</taxon>
        <taxon>Fabaceae</taxon>
        <taxon>Papilionoideae</taxon>
        <taxon>50 kb inversion clade</taxon>
        <taxon>NPAAA clade</taxon>
        <taxon>Hologalegina</taxon>
        <taxon>IRL clade</taxon>
        <taxon>Trifolieae</taxon>
        <taxon>Trifolium</taxon>
    </lineage>
</organism>
<comment type="caution">
    <text evidence="1">The sequence shown here is derived from an EMBL/GenBank/DDBJ whole genome shotgun (WGS) entry which is preliminary data.</text>
</comment>
<dbReference type="AlphaFoldDB" id="A0A392SRB5"/>
<name>A0A392SRB5_9FABA</name>
<protein>
    <submittedName>
        <fullName evidence="1">Uncharacterized protein</fullName>
    </submittedName>
</protein>
<dbReference type="EMBL" id="LXQA010431368">
    <property type="protein sequence ID" value="MCI51403.1"/>
    <property type="molecule type" value="Genomic_DNA"/>
</dbReference>